<name>A0ABN9WAB6_9DINO</name>
<comment type="similarity">
    <text evidence="1 2">Belongs to the cytochrome P450 family.</text>
</comment>
<dbReference type="Pfam" id="PF00067">
    <property type="entry name" value="p450"/>
    <property type="match status" value="1"/>
</dbReference>
<keyword evidence="2" id="KW-0349">Heme</keyword>
<dbReference type="InterPro" id="IPR036396">
    <property type="entry name" value="Cyt_P450_sf"/>
</dbReference>
<sequence length="211" mass="22873">ALHELLVDPRAADGGAIAGIREAVAAGTLRLPEALTLLVQLMVNMTSANALGNMLFRLASEKEAAEEVASDLEGLAEAFVEEVLRLDAPLQRNPRRVVADPRGRWKDTPLRQGDQVLCFLGAANMDPAAFERPTEFLLRRGGGKPGALSFGSGIHYCLGSSIVRLEACLVQSLELPQRDRSMAEEDLEDGVGRYYVWFDIHGQGPHLEGAK</sequence>
<dbReference type="SUPFAM" id="SSF48264">
    <property type="entry name" value="Cytochrome P450"/>
    <property type="match status" value="1"/>
</dbReference>
<dbReference type="PRINTS" id="PR00359">
    <property type="entry name" value="BP450"/>
</dbReference>
<dbReference type="InterPro" id="IPR002397">
    <property type="entry name" value="Cyt_P450_B"/>
</dbReference>
<dbReference type="EMBL" id="CAUYUJ010018383">
    <property type="protein sequence ID" value="CAK0883170.1"/>
    <property type="molecule type" value="Genomic_DNA"/>
</dbReference>
<keyword evidence="2" id="KW-0503">Monooxygenase</keyword>
<keyword evidence="2" id="KW-0408">Iron</keyword>
<evidence type="ECO:0000313" key="3">
    <source>
        <dbReference type="EMBL" id="CAK0883170.1"/>
    </source>
</evidence>
<keyword evidence="2" id="KW-0479">Metal-binding</keyword>
<accession>A0ABN9WAB6</accession>
<comment type="caution">
    <text evidence="3">The sequence shown here is derived from an EMBL/GenBank/DDBJ whole genome shotgun (WGS) entry which is preliminary data.</text>
</comment>
<evidence type="ECO:0000256" key="2">
    <source>
        <dbReference type="RuleBase" id="RU000461"/>
    </source>
</evidence>
<keyword evidence="4" id="KW-1185">Reference proteome</keyword>
<dbReference type="InterPro" id="IPR017972">
    <property type="entry name" value="Cyt_P450_CS"/>
</dbReference>
<feature type="non-terminal residue" evidence="3">
    <location>
        <position position="1"/>
    </location>
</feature>
<dbReference type="Proteomes" id="UP001189429">
    <property type="component" value="Unassembled WGS sequence"/>
</dbReference>
<keyword evidence="2" id="KW-0560">Oxidoreductase</keyword>
<gene>
    <name evidence="3" type="ORF">PCOR1329_LOCUS65440</name>
</gene>
<dbReference type="PANTHER" id="PTHR46696:SF4">
    <property type="entry name" value="BIOTIN BIOSYNTHESIS CYTOCHROME P450"/>
    <property type="match status" value="1"/>
</dbReference>
<organism evidence="3 4">
    <name type="scientific">Prorocentrum cordatum</name>
    <dbReference type="NCBI Taxonomy" id="2364126"/>
    <lineage>
        <taxon>Eukaryota</taxon>
        <taxon>Sar</taxon>
        <taxon>Alveolata</taxon>
        <taxon>Dinophyceae</taxon>
        <taxon>Prorocentrales</taxon>
        <taxon>Prorocentraceae</taxon>
        <taxon>Prorocentrum</taxon>
    </lineage>
</organism>
<dbReference type="Gene3D" id="1.10.630.10">
    <property type="entry name" value="Cytochrome P450"/>
    <property type="match status" value="1"/>
</dbReference>
<reference evidence="3" key="1">
    <citation type="submission" date="2023-10" db="EMBL/GenBank/DDBJ databases">
        <authorList>
            <person name="Chen Y."/>
            <person name="Shah S."/>
            <person name="Dougan E. K."/>
            <person name="Thang M."/>
            <person name="Chan C."/>
        </authorList>
    </citation>
    <scope>NUCLEOTIDE SEQUENCE [LARGE SCALE GENOMIC DNA]</scope>
</reference>
<evidence type="ECO:0000256" key="1">
    <source>
        <dbReference type="ARBA" id="ARBA00010617"/>
    </source>
</evidence>
<dbReference type="InterPro" id="IPR001128">
    <property type="entry name" value="Cyt_P450"/>
</dbReference>
<evidence type="ECO:0000313" key="4">
    <source>
        <dbReference type="Proteomes" id="UP001189429"/>
    </source>
</evidence>
<evidence type="ECO:0008006" key="5">
    <source>
        <dbReference type="Google" id="ProtNLM"/>
    </source>
</evidence>
<dbReference type="PANTHER" id="PTHR46696">
    <property type="entry name" value="P450, PUTATIVE (EUROFUNG)-RELATED"/>
    <property type="match status" value="1"/>
</dbReference>
<dbReference type="PROSITE" id="PS00086">
    <property type="entry name" value="CYTOCHROME_P450"/>
    <property type="match status" value="1"/>
</dbReference>
<protein>
    <recommendedName>
        <fullName evidence="5">Cytochrome P450</fullName>
    </recommendedName>
</protein>
<proteinExistence type="inferred from homology"/>